<dbReference type="PROSITE" id="PS50145">
    <property type="entry name" value="ZF_TRAF"/>
    <property type="match status" value="1"/>
</dbReference>
<dbReference type="Proteomes" id="UP000250266">
    <property type="component" value="Unassembled WGS sequence"/>
</dbReference>
<dbReference type="AlphaFoldDB" id="A0A8E2JHG2"/>
<dbReference type="OrthoDB" id="1630758at2759"/>
<evidence type="ECO:0000313" key="9">
    <source>
        <dbReference type="Proteomes" id="UP000250266"/>
    </source>
</evidence>
<feature type="compositionally biased region" description="Pro residues" evidence="6">
    <location>
        <begin position="135"/>
        <end position="145"/>
    </location>
</feature>
<protein>
    <recommendedName>
        <fullName evidence="7">TRAF-type domain-containing protein</fullName>
    </recommendedName>
</protein>
<organism evidence="8 9">
    <name type="scientific">Lepidopterella palustris CBS 459.81</name>
    <dbReference type="NCBI Taxonomy" id="1314670"/>
    <lineage>
        <taxon>Eukaryota</taxon>
        <taxon>Fungi</taxon>
        <taxon>Dikarya</taxon>
        <taxon>Ascomycota</taxon>
        <taxon>Pezizomycotina</taxon>
        <taxon>Dothideomycetes</taxon>
        <taxon>Pleosporomycetidae</taxon>
        <taxon>Mytilinidiales</taxon>
        <taxon>Argynnaceae</taxon>
        <taxon>Lepidopterella</taxon>
    </lineage>
</organism>
<dbReference type="InterPro" id="IPR013083">
    <property type="entry name" value="Znf_RING/FYVE/PHD"/>
</dbReference>
<evidence type="ECO:0000256" key="4">
    <source>
        <dbReference type="PROSITE-ProRule" id="PRU00207"/>
    </source>
</evidence>
<sequence length="287" mass="31008">MTECPNCSIEIPRVNLKIHIKDVCPKATIPCPGSILGCIHVSERVVVVEHAKTCPMATIAPHFQSQKARLDEFEKQNKVLERKVEVLEGGFANINNMLWPSNPSDGSSFPVSDPLDPNAVDTSTPAQLPGTPDFRLPPPSFPPPQQTEQAPTSGYPPPFDSSTHHLLSLHESLREEVTRIANALTEVEGRTTMMIINENQRAKEEMLHTNAAINAMRMQLHWLTSARLQQSQNRPTSSAGSSAAGRSGGSNNGSGNGNGGSGSGASSLGTPHPLRRMSDLNRQDTKL</sequence>
<evidence type="ECO:0000256" key="5">
    <source>
        <dbReference type="SAM" id="Coils"/>
    </source>
</evidence>
<dbReference type="InterPro" id="IPR001293">
    <property type="entry name" value="Znf_TRAF"/>
</dbReference>
<keyword evidence="3 4" id="KW-0862">Zinc</keyword>
<evidence type="ECO:0000256" key="2">
    <source>
        <dbReference type="ARBA" id="ARBA00022771"/>
    </source>
</evidence>
<keyword evidence="9" id="KW-1185">Reference proteome</keyword>
<evidence type="ECO:0000256" key="6">
    <source>
        <dbReference type="SAM" id="MobiDB-lite"/>
    </source>
</evidence>
<keyword evidence="1 4" id="KW-0479">Metal-binding</keyword>
<feature type="compositionally biased region" description="Gly residues" evidence="6">
    <location>
        <begin position="246"/>
        <end position="263"/>
    </location>
</feature>
<dbReference type="Pfam" id="PF02176">
    <property type="entry name" value="zf-TRAF"/>
    <property type="match status" value="1"/>
</dbReference>
<dbReference type="SUPFAM" id="SSF49599">
    <property type="entry name" value="TRAF domain-like"/>
    <property type="match status" value="1"/>
</dbReference>
<feature type="region of interest" description="Disordered" evidence="6">
    <location>
        <begin position="228"/>
        <end position="287"/>
    </location>
</feature>
<feature type="zinc finger region" description="TRAF-type" evidence="4">
    <location>
        <begin position="4"/>
        <end position="38"/>
    </location>
</feature>
<keyword evidence="2 4" id="KW-0863">Zinc-finger</keyword>
<feature type="region of interest" description="Disordered" evidence="6">
    <location>
        <begin position="104"/>
        <end position="164"/>
    </location>
</feature>
<reference evidence="8 9" key="1">
    <citation type="journal article" date="2016" name="Nat. Commun.">
        <title>Ectomycorrhizal ecology is imprinted in the genome of the dominant symbiotic fungus Cenococcum geophilum.</title>
        <authorList>
            <consortium name="DOE Joint Genome Institute"/>
            <person name="Peter M."/>
            <person name="Kohler A."/>
            <person name="Ohm R.A."/>
            <person name="Kuo A."/>
            <person name="Krutzmann J."/>
            <person name="Morin E."/>
            <person name="Arend M."/>
            <person name="Barry K.W."/>
            <person name="Binder M."/>
            <person name="Choi C."/>
            <person name="Clum A."/>
            <person name="Copeland A."/>
            <person name="Grisel N."/>
            <person name="Haridas S."/>
            <person name="Kipfer T."/>
            <person name="LaButti K."/>
            <person name="Lindquist E."/>
            <person name="Lipzen A."/>
            <person name="Maire R."/>
            <person name="Meier B."/>
            <person name="Mihaltcheva S."/>
            <person name="Molinier V."/>
            <person name="Murat C."/>
            <person name="Poggeler S."/>
            <person name="Quandt C.A."/>
            <person name="Sperisen C."/>
            <person name="Tritt A."/>
            <person name="Tisserant E."/>
            <person name="Crous P.W."/>
            <person name="Henrissat B."/>
            <person name="Nehls U."/>
            <person name="Egli S."/>
            <person name="Spatafora J.W."/>
            <person name="Grigoriev I.V."/>
            <person name="Martin F.M."/>
        </authorList>
    </citation>
    <scope>NUCLEOTIDE SEQUENCE [LARGE SCALE GENOMIC DNA]</scope>
    <source>
        <strain evidence="8 9">CBS 459.81</strain>
    </source>
</reference>
<evidence type="ECO:0000259" key="7">
    <source>
        <dbReference type="PROSITE" id="PS50145"/>
    </source>
</evidence>
<evidence type="ECO:0000313" key="8">
    <source>
        <dbReference type="EMBL" id="OCK82638.1"/>
    </source>
</evidence>
<dbReference type="Gene3D" id="3.30.40.10">
    <property type="entry name" value="Zinc/RING finger domain, C3HC4 (zinc finger)"/>
    <property type="match status" value="1"/>
</dbReference>
<feature type="compositionally biased region" description="Basic and acidic residues" evidence="6">
    <location>
        <begin position="276"/>
        <end position="287"/>
    </location>
</feature>
<keyword evidence="5" id="KW-0175">Coiled coil</keyword>
<accession>A0A8E2JHG2</accession>
<evidence type="ECO:0000256" key="1">
    <source>
        <dbReference type="ARBA" id="ARBA00022723"/>
    </source>
</evidence>
<evidence type="ECO:0000256" key="3">
    <source>
        <dbReference type="ARBA" id="ARBA00022833"/>
    </source>
</evidence>
<gene>
    <name evidence="8" type="ORF">K432DRAFT_214816</name>
</gene>
<feature type="domain" description="TRAF-type" evidence="7">
    <location>
        <begin position="4"/>
        <end position="38"/>
    </location>
</feature>
<dbReference type="EMBL" id="KV744882">
    <property type="protein sequence ID" value="OCK82638.1"/>
    <property type="molecule type" value="Genomic_DNA"/>
</dbReference>
<proteinExistence type="predicted"/>
<feature type="coiled-coil region" evidence="5">
    <location>
        <begin position="63"/>
        <end position="90"/>
    </location>
</feature>
<dbReference type="GO" id="GO:0008270">
    <property type="term" value="F:zinc ion binding"/>
    <property type="evidence" value="ECO:0007669"/>
    <property type="project" value="UniProtKB-KW"/>
</dbReference>
<name>A0A8E2JHG2_9PEZI</name>